<protein>
    <recommendedName>
        <fullName evidence="10">Bromo domain-containing protein</fullName>
    </recommendedName>
</protein>
<evidence type="ECO:0000256" key="1">
    <source>
        <dbReference type="ARBA" id="ARBA00004123"/>
    </source>
</evidence>
<dbReference type="InterPro" id="IPR001487">
    <property type="entry name" value="Bromodomain"/>
</dbReference>
<name>A0ABQ8WBQ9_PENCH</name>
<comment type="subcellular location">
    <subcellularLocation>
        <location evidence="1">Nucleus</location>
    </subcellularLocation>
</comment>
<evidence type="ECO:0000256" key="5">
    <source>
        <dbReference type="ARBA" id="ARBA00023117"/>
    </source>
</evidence>
<evidence type="ECO:0000313" key="12">
    <source>
        <dbReference type="Proteomes" id="UP001220256"/>
    </source>
</evidence>
<dbReference type="PROSITE" id="PS50014">
    <property type="entry name" value="BROMODOMAIN_2"/>
    <property type="match status" value="1"/>
</dbReference>
<dbReference type="InterPro" id="IPR054551">
    <property type="entry name" value="RSC4_Ig-like"/>
</dbReference>
<keyword evidence="5 8" id="KW-0103">Bromodomain</keyword>
<feature type="compositionally biased region" description="Basic and acidic residues" evidence="9">
    <location>
        <begin position="35"/>
        <end position="55"/>
    </location>
</feature>
<evidence type="ECO:0000256" key="8">
    <source>
        <dbReference type="PROSITE-ProRule" id="PRU00035"/>
    </source>
</evidence>
<feature type="domain" description="Bromo" evidence="10">
    <location>
        <begin position="105"/>
        <end position="185"/>
    </location>
</feature>
<evidence type="ECO:0000256" key="3">
    <source>
        <dbReference type="ARBA" id="ARBA00022853"/>
    </source>
</evidence>
<gene>
    <name evidence="11" type="ORF">N7505_008008</name>
</gene>
<dbReference type="Pfam" id="PF00439">
    <property type="entry name" value="Bromodomain"/>
    <property type="match status" value="1"/>
</dbReference>
<keyword evidence="4" id="KW-0805">Transcription regulation</keyword>
<sequence>MTSKRRAAAAASPDMKFRRTKRRKVSDDDPVSPEESNHASSHPDSESLEEPDRTPESQAEPEADFESDTLQSAQDKIMSELTRLKDSELVSPILSLCLKLTPRTSGQDVSYPFIGKPDRNLYRDYYEIIQHPVSLRSIQKRVRGTDSRKNSSRTTAYPTWQSFEEEVSYVWRNAREYNEDDSDISILAGVLEDHFHRRVAEAKKLIPDPLEVDGAPDTSCIKLKVGTAVPPVAQRLTLKMPGQSSDTLSKIDGQPSDVTSKNQSLSHKQDIAGAGLAGQEINRIPRGWSLGGQLDSTRSSTTNTPSGSEKQQNSSMSAQGLLSSVTKANAPTIPTSQNPPNASFGVSSDIARHSSSASGTLRLVDILSPSASVPRLPAFANSLLAHVLHQLHLGSSPMDSLLRRSGQGLTSTGFRGLLANYKSDPRMALIRNVRVLTHASLSLQSDFCLDIPPSSLISQQNITIHLPPSHNILTVRPRLAASTSQRQVKIITLMGMQRLHSSGDGATLSYDLHLHPGMTRVDLEAIAGPAKGVPKCGPPGSEIDYERVTLFFNLLR</sequence>
<keyword evidence="7" id="KW-0539">Nucleus</keyword>
<evidence type="ECO:0000259" key="10">
    <source>
        <dbReference type="PROSITE" id="PS50014"/>
    </source>
</evidence>
<accession>A0ABQ8WBQ9</accession>
<dbReference type="InterPro" id="IPR037382">
    <property type="entry name" value="Rsc/polybromo"/>
</dbReference>
<dbReference type="PANTHER" id="PTHR16062:SF19">
    <property type="entry name" value="PROTEIN POLYBROMO-1"/>
    <property type="match status" value="1"/>
</dbReference>
<evidence type="ECO:0000256" key="6">
    <source>
        <dbReference type="ARBA" id="ARBA00023163"/>
    </source>
</evidence>
<reference evidence="11 12" key="1">
    <citation type="journal article" date="2023" name="IMA Fungus">
        <title>Comparative genomic study of the Penicillium genus elucidates a diverse pangenome and 15 lateral gene transfer events.</title>
        <authorList>
            <person name="Petersen C."/>
            <person name="Sorensen T."/>
            <person name="Nielsen M.R."/>
            <person name="Sondergaard T.E."/>
            <person name="Sorensen J.L."/>
            <person name="Fitzpatrick D.A."/>
            <person name="Frisvad J.C."/>
            <person name="Nielsen K.L."/>
        </authorList>
    </citation>
    <scope>NUCLEOTIDE SEQUENCE [LARGE SCALE GENOMIC DNA]</scope>
    <source>
        <strain evidence="11 12">IBT 3361</strain>
    </source>
</reference>
<dbReference type="InterPro" id="IPR036427">
    <property type="entry name" value="Bromodomain-like_sf"/>
</dbReference>
<feature type="region of interest" description="Disordered" evidence="9">
    <location>
        <begin position="1"/>
        <end position="70"/>
    </location>
</feature>
<feature type="compositionally biased region" description="Polar residues" evidence="9">
    <location>
        <begin position="294"/>
        <end position="321"/>
    </location>
</feature>
<dbReference type="CDD" id="cd04369">
    <property type="entry name" value="Bromodomain"/>
    <property type="match status" value="1"/>
</dbReference>
<feature type="region of interest" description="Disordered" evidence="9">
    <location>
        <begin position="239"/>
        <end position="266"/>
    </location>
</feature>
<evidence type="ECO:0000313" key="11">
    <source>
        <dbReference type="EMBL" id="KAJ5264087.1"/>
    </source>
</evidence>
<feature type="compositionally biased region" description="Polar residues" evidence="9">
    <location>
        <begin position="256"/>
        <end position="266"/>
    </location>
</feature>
<comment type="caution">
    <text evidence="11">The sequence shown here is derived from an EMBL/GenBank/DDBJ whole genome shotgun (WGS) entry which is preliminary data.</text>
</comment>
<feature type="region of interest" description="Disordered" evidence="9">
    <location>
        <begin position="329"/>
        <end position="348"/>
    </location>
</feature>
<keyword evidence="12" id="KW-1185">Reference proteome</keyword>
<dbReference type="SMART" id="SM00297">
    <property type="entry name" value="BROMO"/>
    <property type="match status" value="1"/>
</dbReference>
<feature type="compositionally biased region" description="Polar residues" evidence="9">
    <location>
        <begin position="329"/>
        <end position="346"/>
    </location>
</feature>
<dbReference type="Proteomes" id="UP001220256">
    <property type="component" value="Unassembled WGS sequence"/>
</dbReference>
<proteinExistence type="predicted"/>
<dbReference type="PANTHER" id="PTHR16062">
    <property type="entry name" value="SWI/SNF-RELATED"/>
    <property type="match status" value="1"/>
</dbReference>
<keyword evidence="6" id="KW-0804">Transcription</keyword>
<dbReference type="Gene3D" id="1.20.920.10">
    <property type="entry name" value="Bromodomain-like"/>
    <property type="match status" value="1"/>
</dbReference>
<feature type="region of interest" description="Disordered" evidence="9">
    <location>
        <begin position="286"/>
        <end position="321"/>
    </location>
</feature>
<evidence type="ECO:0000256" key="4">
    <source>
        <dbReference type="ARBA" id="ARBA00023015"/>
    </source>
</evidence>
<organism evidence="11 12">
    <name type="scientific">Penicillium chrysogenum</name>
    <name type="common">Penicillium notatum</name>
    <dbReference type="NCBI Taxonomy" id="5076"/>
    <lineage>
        <taxon>Eukaryota</taxon>
        <taxon>Fungi</taxon>
        <taxon>Dikarya</taxon>
        <taxon>Ascomycota</taxon>
        <taxon>Pezizomycotina</taxon>
        <taxon>Eurotiomycetes</taxon>
        <taxon>Eurotiomycetidae</taxon>
        <taxon>Eurotiales</taxon>
        <taxon>Aspergillaceae</taxon>
        <taxon>Penicillium</taxon>
        <taxon>Penicillium chrysogenum species complex</taxon>
    </lineage>
</organism>
<dbReference type="EMBL" id="JAPVEB010000005">
    <property type="protein sequence ID" value="KAJ5264087.1"/>
    <property type="molecule type" value="Genomic_DNA"/>
</dbReference>
<dbReference type="SUPFAM" id="SSF47370">
    <property type="entry name" value="Bromodomain"/>
    <property type="match status" value="1"/>
</dbReference>
<evidence type="ECO:0000256" key="7">
    <source>
        <dbReference type="ARBA" id="ARBA00023242"/>
    </source>
</evidence>
<evidence type="ECO:0000256" key="2">
    <source>
        <dbReference type="ARBA" id="ARBA00022737"/>
    </source>
</evidence>
<dbReference type="Pfam" id="PF22994">
    <property type="entry name" value="RSC4_Ig_like"/>
    <property type="match status" value="1"/>
</dbReference>
<keyword evidence="2" id="KW-0677">Repeat</keyword>
<keyword evidence="3" id="KW-0156">Chromatin regulator</keyword>
<evidence type="ECO:0000256" key="9">
    <source>
        <dbReference type="SAM" id="MobiDB-lite"/>
    </source>
</evidence>